<gene>
    <name evidence="4" type="ORF">HNR73_001607</name>
</gene>
<dbReference type="InterPro" id="IPR038109">
    <property type="entry name" value="DNA_bind_recomb_sf"/>
</dbReference>
<evidence type="ECO:0000313" key="4">
    <source>
        <dbReference type="EMBL" id="MBB6033757.1"/>
    </source>
</evidence>
<dbReference type="Proteomes" id="UP000548476">
    <property type="component" value="Unassembled WGS sequence"/>
</dbReference>
<comment type="caution">
    <text evidence="4">The sequence shown here is derived from an EMBL/GenBank/DDBJ whole genome shotgun (WGS) entry which is preliminary data.</text>
</comment>
<accession>A0A841FKQ3</accession>
<reference evidence="4 5" key="1">
    <citation type="submission" date="2020-08" db="EMBL/GenBank/DDBJ databases">
        <title>Genomic Encyclopedia of Type Strains, Phase IV (KMG-IV): sequencing the most valuable type-strain genomes for metagenomic binning, comparative biology and taxonomic classification.</title>
        <authorList>
            <person name="Goeker M."/>
        </authorList>
    </citation>
    <scope>NUCLEOTIDE SEQUENCE [LARGE SCALE GENOMIC DNA]</scope>
    <source>
        <strain evidence="4 5">YIM 65646</strain>
    </source>
</reference>
<evidence type="ECO:0000259" key="3">
    <source>
        <dbReference type="SMART" id="SM00857"/>
    </source>
</evidence>
<dbReference type="PANTHER" id="PTHR30461:SF2">
    <property type="entry name" value="SERINE RECOMBINASE PINE-RELATED"/>
    <property type="match status" value="1"/>
</dbReference>
<dbReference type="SUPFAM" id="SSF53041">
    <property type="entry name" value="Resolvase-like"/>
    <property type="match status" value="1"/>
</dbReference>
<dbReference type="GO" id="GO:0000150">
    <property type="term" value="F:DNA strand exchange activity"/>
    <property type="evidence" value="ECO:0007669"/>
    <property type="project" value="InterPro"/>
</dbReference>
<dbReference type="PANTHER" id="PTHR30461">
    <property type="entry name" value="DNA-INVERTASE FROM LAMBDOID PROPHAGE"/>
    <property type="match status" value="1"/>
</dbReference>
<dbReference type="InterPro" id="IPR050639">
    <property type="entry name" value="SSR_resolvase"/>
</dbReference>
<dbReference type="AlphaFoldDB" id="A0A841FKQ3"/>
<evidence type="ECO:0000256" key="2">
    <source>
        <dbReference type="ARBA" id="ARBA00023172"/>
    </source>
</evidence>
<dbReference type="Gene3D" id="3.90.1750.20">
    <property type="entry name" value="Putative Large Serine Recombinase, Chain B, Domain 2"/>
    <property type="match status" value="1"/>
</dbReference>
<dbReference type="SMART" id="SM00857">
    <property type="entry name" value="Resolvase"/>
    <property type="match status" value="1"/>
</dbReference>
<feature type="domain" description="Resolvase/invertase-type recombinase catalytic" evidence="3">
    <location>
        <begin position="3"/>
        <end position="146"/>
    </location>
</feature>
<keyword evidence="5" id="KW-1185">Reference proteome</keyword>
<dbReference type="InterPro" id="IPR006119">
    <property type="entry name" value="Resolv_N"/>
</dbReference>
<protein>
    <submittedName>
        <fullName evidence="4">DNA invertase Pin-like site-specific DNA recombinase</fullName>
    </submittedName>
</protein>
<dbReference type="GO" id="GO:0003677">
    <property type="term" value="F:DNA binding"/>
    <property type="evidence" value="ECO:0007669"/>
    <property type="project" value="UniProtKB-KW"/>
</dbReference>
<keyword evidence="2" id="KW-0233">DNA recombination</keyword>
<keyword evidence="1" id="KW-0238">DNA-binding</keyword>
<dbReference type="CDD" id="cd00338">
    <property type="entry name" value="Ser_Recombinase"/>
    <property type="match status" value="1"/>
</dbReference>
<dbReference type="Pfam" id="PF00239">
    <property type="entry name" value="Resolvase"/>
    <property type="match status" value="1"/>
</dbReference>
<dbReference type="RefSeq" id="WP_184786623.1">
    <property type="nucleotide sequence ID" value="NZ_BONT01000013.1"/>
</dbReference>
<dbReference type="InterPro" id="IPR036162">
    <property type="entry name" value="Resolvase-like_N_sf"/>
</dbReference>
<sequence length="255" mass="28961">MDLLAAKRISRDPEASSALKRQDAELREAIADGGHNLVHMVEDATVSGAINLDQRKSLGEWLREPKVHEWQALMVTTQDRITGDDLHWHQLVGWCLENGKHVIVLDDPGLDISTPRGRLVAGVKASMTADYRHAVKDKRAKQTAYYRDVDLWHGGNWPWGYRTVRKEHEGKKRWVLAVDPVTSALAYEAHTRIVKESWALNRLRVDWNVRAVMTPRDHQRHVNATLGPEGVSTEVKGAKWTVNQLEAVLTSPRER</sequence>
<name>A0A841FKQ3_9ACTN</name>
<proteinExistence type="predicted"/>
<organism evidence="4 5">
    <name type="scientific">Phytomonospora endophytica</name>
    <dbReference type="NCBI Taxonomy" id="714109"/>
    <lineage>
        <taxon>Bacteria</taxon>
        <taxon>Bacillati</taxon>
        <taxon>Actinomycetota</taxon>
        <taxon>Actinomycetes</taxon>
        <taxon>Micromonosporales</taxon>
        <taxon>Micromonosporaceae</taxon>
        <taxon>Phytomonospora</taxon>
    </lineage>
</organism>
<evidence type="ECO:0000313" key="5">
    <source>
        <dbReference type="Proteomes" id="UP000548476"/>
    </source>
</evidence>
<dbReference type="Gene3D" id="3.40.50.1390">
    <property type="entry name" value="Resolvase, N-terminal catalytic domain"/>
    <property type="match status" value="1"/>
</dbReference>
<evidence type="ECO:0000256" key="1">
    <source>
        <dbReference type="ARBA" id="ARBA00023125"/>
    </source>
</evidence>
<dbReference type="EMBL" id="JACHGT010000003">
    <property type="protein sequence ID" value="MBB6033757.1"/>
    <property type="molecule type" value="Genomic_DNA"/>
</dbReference>